<sequence length="242" mass="27886">KVKGWFTNNGRRKDPKSKFLLLPNKLKLKTVIAVAEKEAIEEQVRRLSGAHPGSKEYMAKYQMGLSIVTAELSSAKRVEYQRATDEWEEKGYPEEVKRRFAQSNLKKFIEVVDKYKYQRMGACGFSASFHTETDGRMGMSFYDNIGSFADKGVVSFEKMFPEFVAEILEKLFQYATYFTGVMNGTIPAEVHVRKQRKKTIERSLGRSKDGYPIFNALSEGRTENLKQKKDIIRAFLNQHYGM</sequence>
<accession>A0A0C2YR02</accession>
<evidence type="ECO:0000313" key="1">
    <source>
        <dbReference type="EMBL" id="KIM43472.1"/>
    </source>
</evidence>
<keyword evidence="2" id="KW-1185">Reference proteome</keyword>
<dbReference type="OrthoDB" id="2654519at2759"/>
<dbReference type="AlphaFoldDB" id="A0A0C2YR02"/>
<organism evidence="1 2">
    <name type="scientific">Hebeloma cylindrosporum</name>
    <dbReference type="NCBI Taxonomy" id="76867"/>
    <lineage>
        <taxon>Eukaryota</taxon>
        <taxon>Fungi</taxon>
        <taxon>Dikarya</taxon>
        <taxon>Basidiomycota</taxon>
        <taxon>Agaricomycotina</taxon>
        <taxon>Agaricomycetes</taxon>
        <taxon>Agaricomycetidae</taxon>
        <taxon>Agaricales</taxon>
        <taxon>Agaricineae</taxon>
        <taxon>Hymenogastraceae</taxon>
        <taxon>Hebeloma</taxon>
    </lineage>
</organism>
<feature type="non-terminal residue" evidence="1">
    <location>
        <position position="1"/>
    </location>
</feature>
<reference evidence="1 2" key="1">
    <citation type="submission" date="2014-04" db="EMBL/GenBank/DDBJ databases">
        <authorList>
            <consortium name="DOE Joint Genome Institute"/>
            <person name="Kuo A."/>
            <person name="Gay G."/>
            <person name="Dore J."/>
            <person name="Kohler A."/>
            <person name="Nagy L.G."/>
            <person name="Floudas D."/>
            <person name="Copeland A."/>
            <person name="Barry K.W."/>
            <person name="Cichocki N."/>
            <person name="Veneault-Fourrey C."/>
            <person name="LaButti K."/>
            <person name="Lindquist E.A."/>
            <person name="Lipzen A."/>
            <person name="Lundell T."/>
            <person name="Morin E."/>
            <person name="Murat C."/>
            <person name="Sun H."/>
            <person name="Tunlid A."/>
            <person name="Henrissat B."/>
            <person name="Grigoriev I.V."/>
            <person name="Hibbett D.S."/>
            <person name="Martin F."/>
            <person name="Nordberg H.P."/>
            <person name="Cantor M.N."/>
            <person name="Hua S.X."/>
        </authorList>
    </citation>
    <scope>NUCLEOTIDE SEQUENCE [LARGE SCALE GENOMIC DNA]</scope>
    <source>
        <strain evidence="2">h7</strain>
    </source>
</reference>
<proteinExistence type="predicted"/>
<dbReference type="HOGENOM" id="CLU_1149542_0_0_1"/>
<name>A0A0C2YR02_HEBCY</name>
<protein>
    <submittedName>
        <fullName evidence="1">Uncharacterized protein</fullName>
    </submittedName>
</protein>
<dbReference type="Proteomes" id="UP000053424">
    <property type="component" value="Unassembled WGS sequence"/>
</dbReference>
<gene>
    <name evidence="1" type="ORF">M413DRAFT_68585</name>
</gene>
<dbReference type="EMBL" id="KN831775">
    <property type="protein sequence ID" value="KIM43472.1"/>
    <property type="molecule type" value="Genomic_DNA"/>
</dbReference>
<reference evidence="2" key="2">
    <citation type="submission" date="2015-01" db="EMBL/GenBank/DDBJ databases">
        <title>Evolutionary Origins and Diversification of the Mycorrhizal Mutualists.</title>
        <authorList>
            <consortium name="DOE Joint Genome Institute"/>
            <consortium name="Mycorrhizal Genomics Consortium"/>
            <person name="Kohler A."/>
            <person name="Kuo A."/>
            <person name="Nagy L.G."/>
            <person name="Floudas D."/>
            <person name="Copeland A."/>
            <person name="Barry K.W."/>
            <person name="Cichocki N."/>
            <person name="Veneault-Fourrey C."/>
            <person name="LaButti K."/>
            <person name="Lindquist E.A."/>
            <person name="Lipzen A."/>
            <person name="Lundell T."/>
            <person name="Morin E."/>
            <person name="Murat C."/>
            <person name="Riley R."/>
            <person name="Ohm R."/>
            <person name="Sun H."/>
            <person name="Tunlid A."/>
            <person name="Henrissat B."/>
            <person name="Grigoriev I.V."/>
            <person name="Hibbett D.S."/>
            <person name="Martin F."/>
        </authorList>
    </citation>
    <scope>NUCLEOTIDE SEQUENCE [LARGE SCALE GENOMIC DNA]</scope>
    <source>
        <strain evidence="2">h7</strain>
    </source>
</reference>
<evidence type="ECO:0000313" key="2">
    <source>
        <dbReference type="Proteomes" id="UP000053424"/>
    </source>
</evidence>